<evidence type="ECO:0000256" key="3">
    <source>
        <dbReference type="ARBA" id="ARBA00022977"/>
    </source>
</evidence>
<dbReference type="AlphaFoldDB" id="A0A8J4A8M4"/>
<evidence type="ECO:0000256" key="1">
    <source>
        <dbReference type="ARBA" id="ARBA00003814"/>
    </source>
</evidence>
<dbReference type="InterPro" id="IPR036206">
    <property type="entry name" value="ThiamineP_synth_sf"/>
</dbReference>
<comment type="caution">
    <text evidence="5">The sequence shown here is derived from an EMBL/GenBank/DDBJ whole genome shotgun (WGS) entry which is preliminary data.</text>
</comment>
<gene>
    <name evidence="5" type="primary">thiE_1</name>
    <name evidence="5" type="ORF">Voc01_098780</name>
</gene>
<dbReference type="CDD" id="cd00564">
    <property type="entry name" value="TMP_TenI"/>
    <property type="match status" value="1"/>
</dbReference>
<dbReference type="GO" id="GO:0004789">
    <property type="term" value="F:thiamine-phosphate diphosphorylase activity"/>
    <property type="evidence" value="ECO:0007669"/>
    <property type="project" value="TreeGrafter"/>
</dbReference>
<dbReference type="EMBL" id="BOPH01000146">
    <property type="protein sequence ID" value="GIJ74961.1"/>
    <property type="molecule type" value="Genomic_DNA"/>
</dbReference>
<feature type="domain" description="Thiamine phosphate synthase/TenI" evidence="4">
    <location>
        <begin position="73"/>
        <end position="157"/>
    </location>
</feature>
<sequence length="181" mass="18417">MVIVYTDRTLSGPRPLATVAAEAVAGGADRVVLREKDLPPDARGALAGELSERIGDRLLVSDVDGAHRDALGRVVGRACHRAADVVAATRLAYVTVSPVFPTASKPGYGPALGLSTLRNWCAACAVPVLALGGVDSPERAGACVRAGAAGVAVMGAVMTAADPAAVVRAMVEAVCANLRWH</sequence>
<dbReference type="InterPro" id="IPR001295">
    <property type="entry name" value="Dihydroorotate_DH_CS"/>
</dbReference>
<dbReference type="PROSITE" id="PS00912">
    <property type="entry name" value="DHODEHASE_2"/>
    <property type="match status" value="1"/>
</dbReference>
<evidence type="ECO:0000256" key="2">
    <source>
        <dbReference type="ARBA" id="ARBA00004948"/>
    </source>
</evidence>
<dbReference type="PANTHER" id="PTHR20857:SF15">
    <property type="entry name" value="THIAMINE-PHOSPHATE SYNTHASE"/>
    <property type="match status" value="1"/>
</dbReference>
<dbReference type="RefSeq" id="WP_203934743.1">
    <property type="nucleotide sequence ID" value="NZ_BOPH01000146.1"/>
</dbReference>
<dbReference type="GO" id="GO:0009228">
    <property type="term" value="P:thiamine biosynthetic process"/>
    <property type="evidence" value="ECO:0007669"/>
    <property type="project" value="UniProtKB-KW"/>
</dbReference>
<dbReference type="InterPro" id="IPR022998">
    <property type="entry name" value="ThiamineP_synth_TenI"/>
</dbReference>
<name>A0A8J4A8M4_9ACTN</name>
<comment type="function">
    <text evidence="1">Condenses 4-methyl-5-(beta-hydroxyethyl)thiazole monophosphate (THZ-P) and 2-methyl-4-amino-5-hydroxymethyl pyrimidine pyrophosphate (HMP-PP) to form thiamine monophosphate (TMP).</text>
</comment>
<protein>
    <submittedName>
        <fullName evidence="5">Putative thiamine-phosphate synthase</fullName>
    </submittedName>
</protein>
<keyword evidence="3" id="KW-0784">Thiamine biosynthesis</keyword>
<dbReference type="Proteomes" id="UP000635606">
    <property type="component" value="Unassembled WGS sequence"/>
</dbReference>
<dbReference type="GO" id="GO:0005737">
    <property type="term" value="C:cytoplasm"/>
    <property type="evidence" value="ECO:0007669"/>
    <property type="project" value="TreeGrafter"/>
</dbReference>
<dbReference type="GO" id="GO:0006207">
    <property type="term" value="P:'de novo' pyrimidine nucleobase biosynthetic process"/>
    <property type="evidence" value="ECO:0007669"/>
    <property type="project" value="InterPro"/>
</dbReference>
<organism evidence="5 6">
    <name type="scientific">Virgisporangium ochraceum</name>
    <dbReference type="NCBI Taxonomy" id="65505"/>
    <lineage>
        <taxon>Bacteria</taxon>
        <taxon>Bacillati</taxon>
        <taxon>Actinomycetota</taxon>
        <taxon>Actinomycetes</taxon>
        <taxon>Micromonosporales</taxon>
        <taxon>Micromonosporaceae</taxon>
        <taxon>Virgisporangium</taxon>
    </lineage>
</organism>
<dbReference type="Gene3D" id="3.20.20.70">
    <property type="entry name" value="Aldolase class I"/>
    <property type="match status" value="2"/>
</dbReference>
<keyword evidence="6" id="KW-1185">Reference proteome</keyword>
<dbReference type="SUPFAM" id="SSF51391">
    <property type="entry name" value="Thiamin phosphate synthase"/>
    <property type="match status" value="1"/>
</dbReference>
<accession>A0A8J4A8M4</accession>
<comment type="pathway">
    <text evidence="2">Cofactor biosynthesis; thiamine diphosphate biosynthesis.</text>
</comment>
<evidence type="ECO:0000259" key="4">
    <source>
        <dbReference type="Pfam" id="PF02581"/>
    </source>
</evidence>
<evidence type="ECO:0000313" key="5">
    <source>
        <dbReference type="EMBL" id="GIJ74961.1"/>
    </source>
</evidence>
<reference evidence="5" key="1">
    <citation type="submission" date="2021-01" db="EMBL/GenBank/DDBJ databases">
        <title>Whole genome shotgun sequence of Virgisporangium ochraceum NBRC 16418.</title>
        <authorList>
            <person name="Komaki H."/>
            <person name="Tamura T."/>
        </authorList>
    </citation>
    <scope>NUCLEOTIDE SEQUENCE</scope>
    <source>
        <strain evidence="5">NBRC 16418</strain>
    </source>
</reference>
<evidence type="ECO:0000313" key="6">
    <source>
        <dbReference type="Proteomes" id="UP000635606"/>
    </source>
</evidence>
<dbReference type="Pfam" id="PF02581">
    <property type="entry name" value="TMP-TENI"/>
    <property type="match status" value="1"/>
</dbReference>
<proteinExistence type="predicted"/>
<dbReference type="InterPro" id="IPR013785">
    <property type="entry name" value="Aldolase_TIM"/>
</dbReference>
<dbReference type="GO" id="GO:0016627">
    <property type="term" value="F:oxidoreductase activity, acting on the CH-CH group of donors"/>
    <property type="evidence" value="ECO:0007669"/>
    <property type="project" value="InterPro"/>
</dbReference>
<dbReference type="PANTHER" id="PTHR20857">
    <property type="entry name" value="THIAMINE-PHOSPHATE PYROPHOSPHORYLASE"/>
    <property type="match status" value="1"/>
</dbReference>